<keyword evidence="5" id="KW-1185">Reference proteome</keyword>
<sequence length="378" mass="40948">MIRRLLVVGTSFLLAGLASAQVAAEWGQCGGLGWTGPTTCASGSTCTVSNPYYSQCIPGGNGGSGGTEPATPGLATKTGYFFVHFYDRQPAIFAHLSNGNNPLSYKTLNGDRAILVPTLGTKAVRDPHLVSAPDDSKHFIIGTDLDIVAINSDWNQATRRGSRSLHIWESTDLVNWGNYRLVEVIGPTAGMAWAPESVWDPDRGAFFVHWASRTYAASDTTHSGTASQDQIWYAYTNDFRTFTTPQVYIGGSIPVIDLTILPLGGNKFARFYKDETVSRIPEEISNNGLFGTWTRVGSGYITNTGTEGPLVFQDNQNSNTVHLFVDDYNNAKGYIAYQTNNITSGSWTTASGLPALVKHGVVKPVTQAQYNAIQSKWP</sequence>
<evidence type="ECO:0000259" key="3">
    <source>
        <dbReference type="PROSITE" id="PS51164"/>
    </source>
</evidence>
<dbReference type="Pfam" id="PF00734">
    <property type="entry name" value="CBM_1"/>
    <property type="match status" value="1"/>
</dbReference>
<evidence type="ECO:0000256" key="1">
    <source>
        <dbReference type="ARBA" id="ARBA00022729"/>
    </source>
</evidence>
<dbReference type="PANTHER" id="PTHR43301">
    <property type="entry name" value="ARABINAN ENDO-1,5-ALPHA-L-ARABINOSIDASE"/>
    <property type="match status" value="1"/>
</dbReference>
<dbReference type="PROSITE" id="PS51164">
    <property type="entry name" value="CBM1_2"/>
    <property type="match status" value="1"/>
</dbReference>
<dbReference type="CDD" id="cd08983">
    <property type="entry name" value="GH43_Bt3655-like"/>
    <property type="match status" value="1"/>
</dbReference>
<feature type="signal peptide" evidence="2">
    <location>
        <begin position="1"/>
        <end position="20"/>
    </location>
</feature>
<dbReference type="InterPro" id="IPR023296">
    <property type="entry name" value="Glyco_hydro_beta-prop_sf"/>
</dbReference>
<gene>
    <name evidence="4" type="ORF">AAF712_005425</name>
</gene>
<dbReference type="SMART" id="SM00236">
    <property type="entry name" value="fCBD"/>
    <property type="match status" value="1"/>
</dbReference>
<evidence type="ECO:0000256" key="2">
    <source>
        <dbReference type="SAM" id="SignalP"/>
    </source>
</evidence>
<dbReference type="PROSITE" id="PS00562">
    <property type="entry name" value="CBM1_1"/>
    <property type="match status" value="1"/>
</dbReference>
<dbReference type="Gene3D" id="2.115.10.20">
    <property type="entry name" value="Glycosyl hydrolase domain, family 43"/>
    <property type="match status" value="1"/>
</dbReference>
<name>A0ABR3A1C1_9AGAR</name>
<keyword evidence="1 2" id="KW-0732">Signal</keyword>
<comment type="caution">
    <text evidence="4">The sequence shown here is derived from an EMBL/GenBank/DDBJ whole genome shotgun (WGS) entry which is preliminary data.</text>
</comment>
<protein>
    <recommendedName>
        <fullName evidence="3">CBM1 domain-containing protein</fullName>
    </recommendedName>
</protein>
<feature type="chain" id="PRO_5046971993" description="CBM1 domain-containing protein" evidence="2">
    <location>
        <begin position="21"/>
        <end position="378"/>
    </location>
</feature>
<proteinExistence type="predicted"/>
<feature type="domain" description="CBM1" evidence="3">
    <location>
        <begin position="21"/>
        <end position="57"/>
    </location>
</feature>
<evidence type="ECO:0000313" key="5">
    <source>
        <dbReference type="Proteomes" id="UP001437256"/>
    </source>
</evidence>
<reference evidence="4 5" key="1">
    <citation type="submission" date="2024-05" db="EMBL/GenBank/DDBJ databases">
        <title>A draft genome resource for the thread blight pathogen Marasmius tenuissimus strain MS-2.</title>
        <authorList>
            <person name="Yulfo-Soto G.E."/>
            <person name="Baruah I.K."/>
            <person name="Amoako-Attah I."/>
            <person name="Bukari Y."/>
            <person name="Meinhardt L.W."/>
            <person name="Bailey B.A."/>
            <person name="Cohen S.P."/>
        </authorList>
    </citation>
    <scope>NUCLEOTIDE SEQUENCE [LARGE SCALE GENOMIC DNA]</scope>
    <source>
        <strain evidence="4 5">MS-2</strain>
    </source>
</reference>
<dbReference type="EMBL" id="JBBXMP010000025">
    <property type="protein sequence ID" value="KAL0067438.1"/>
    <property type="molecule type" value="Genomic_DNA"/>
</dbReference>
<dbReference type="SUPFAM" id="SSF75005">
    <property type="entry name" value="Arabinanase/levansucrase/invertase"/>
    <property type="match status" value="1"/>
</dbReference>
<dbReference type="InterPro" id="IPR000254">
    <property type="entry name" value="CBD"/>
</dbReference>
<dbReference type="InterPro" id="IPR035971">
    <property type="entry name" value="CBD_sf"/>
</dbReference>
<dbReference type="PANTHER" id="PTHR43301:SF8">
    <property type="entry name" value="ARABINOSIDASE-RELATED"/>
    <property type="match status" value="1"/>
</dbReference>
<dbReference type="InterPro" id="IPR050727">
    <property type="entry name" value="GH43_arabinanases"/>
</dbReference>
<evidence type="ECO:0000313" key="4">
    <source>
        <dbReference type="EMBL" id="KAL0067438.1"/>
    </source>
</evidence>
<dbReference type="SUPFAM" id="SSF57180">
    <property type="entry name" value="Cellulose-binding domain"/>
    <property type="match status" value="1"/>
</dbReference>
<organism evidence="4 5">
    <name type="scientific">Marasmius tenuissimus</name>
    <dbReference type="NCBI Taxonomy" id="585030"/>
    <lineage>
        <taxon>Eukaryota</taxon>
        <taxon>Fungi</taxon>
        <taxon>Dikarya</taxon>
        <taxon>Basidiomycota</taxon>
        <taxon>Agaricomycotina</taxon>
        <taxon>Agaricomycetes</taxon>
        <taxon>Agaricomycetidae</taxon>
        <taxon>Agaricales</taxon>
        <taxon>Marasmiineae</taxon>
        <taxon>Marasmiaceae</taxon>
        <taxon>Marasmius</taxon>
    </lineage>
</organism>
<dbReference type="Proteomes" id="UP001437256">
    <property type="component" value="Unassembled WGS sequence"/>
</dbReference>
<accession>A0ABR3A1C1</accession>